<dbReference type="AlphaFoldDB" id="A0A212KDE7"/>
<evidence type="ECO:0000256" key="4">
    <source>
        <dbReference type="ARBA" id="ARBA00022881"/>
    </source>
</evidence>
<evidence type="ECO:0000256" key="3">
    <source>
        <dbReference type="ARBA" id="ARBA00022769"/>
    </source>
</evidence>
<dbReference type="SUPFAM" id="SSF82771">
    <property type="entry name" value="GIY-YIG endonuclease"/>
    <property type="match status" value="1"/>
</dbReference>
<feature type="domain" description="UVR" evidence="8">
    <location>
        <begin position="202"/>
        <end position="237"/>
    </location>
</feature>
<dbReference type="SUPFAM" id="SSF46600">
    <property type="entry name" value="C-terminal UvrC-binding domain of UvrB"/>
    <property type="match status" value="1"/>
</dbReference>
<dbReference type="InterPro" id="IPR047296">
    <property type="entry name" value="GIY-YIG_UvrC_Cho"/>
</dbReference>
<dbReference type="InterPro" id="IPR004791">
    <property type="entry name" value="UvrC"/>
</dbReference>
<sequence length="645" mass="69254">MQKPDPRSISTAPGVYLFGNEKGVTIYVGKAKNLRKRVLSYFRNNVASKTAAMLAHACSLKTLVTATEKEALLLEASLIKKHRPRYNIVLRDDKDHILFRIDTAADFPRLEIVRRVRPGRGMAGKVLFGPFSSTGAARETWRAIHKVFPLRRCPDRSFGNRTRPCLYHHMGQCLGPCVLDVDKEQYAAAVRQVILLLRGKSGELLELLEKEMLAAAESLDFEHAAVLRDRIRAVKQTVERQAVVLDVSRDMDVMGVAALDGGLALCILFVRGGVLLDKKTYFWPDLVLDDAPELLESFLVQFYQTGLPVPPRIVASWFGAAGAMADTAPDAGPGAGEDAREGAPGGGIGDAGGAGGSGNTEALAAALGDLRGGPVHLLPPRGRDEEALVAMAAANAGEMRRQPDALPMAGLLETALHAARPVERIEAVDVSHTGGSETRVGMVVFAGERPEKDAYRAYAVDAGGDDYAALYQWAKRRAAAGEPWPDLVLVDGGKGQLAAVVRGFAEAGITDAFAVAGIAKARTEDGRADRRAGNDADRIFLPARSNPLPIAPGSPELFFLQHVRDTVHDFAIGRHRKARANRAMAGELLRIPGVGPKIAKILWQHFGSLTAMAETDAATLAAIPGIGPRLAEKLVNSLQSRVKTS</sequence>
<dbReference type="PANTHER" id="PTHR30562">
    <property type="entry name" value="UVRC/OXIDOREDUCTASE"/>
    <property type="match status" value="1"/>
</dbReference>
<evidence type="ECO:0000256" key="2">
    <source>
        <dbReference type="ARBA" id="ARBA00022763"/>
    </source>
</evidence>
<dbReference type="Gene3D" id="3.30.420.340">
    <property type="entry name" value="UvrC, RNAse H endonuclease domain"/>
    <property type="match status" value="1"/>
</dbReference>
<dbReference type="GO" id="GO:0003677">
    <property type="term" value="F:DNA binding"/>
    <property type="evidence" value="ECO:0007669"/>
    <property type="project" value="UniProtKB-UniRule"/>
</dbReference>
<keyword evidence="5 6" id="KW-0234">DNA repair</keyword>
<dbReference type="SMART" id="SM00278">
    <property type="entry name" value="HhH1"/>
    <property type="match status" value="2"/>
</dbReference>
<dbReference type="Gene3D" id="1.10.150.20">
    <property type="entry name" value="5' to 3' exonuclease, C-terminal subdomain"/>
    <property type="match status" value="1"/>
</dbReference>
<keyword evidence="3 6" id="KW-0228">DNA excision</keyword>
<dbReference type="NCBIfam" id="TIGR00194">
    <property type="entry name" value="uvrC"/>
    <property type="match status" value="1"/>
</dbReference>
<keyword evidence="6" id="KW-0742">SOS response</keyword>
<comment type="subcellular location">
    <subcellularLocation>
        <location evidence="6">Cytoplasm</location>
    </subcellularLocation>
</comment>
<feature type="domain" description="GIY-YIG" evidence="9">
    <location>
        <begin position="11"/>
        <end position="88"/>
    </location>
</feature>
<dbReference type="InterPro" id="IPR035901">
    <property type="entry name" value="GIY-YIG_endonuc_sf"/>
</dbReference>
<evidence type="ECO:0000313" key="11">
    <source>
        <dbReference type="EMBL" id="SBW09740.1"/>
    </source>
</evidence>
<dbReference type="EMBL" id="FLUQ01000005">
    <property type="protein sequence ID" value="SBW09740.1"/>
    <property type="molecule type" value="Genomic_DNA"/>
</dbReference>
<dbReference type="GO" id="GO:0009432">
    <property type="term" value="P:SOS response"/>
    <property type="evidence" value="ECO:0007669"/>
    <property type="project" value="UniProtKB-UniRule"/>
</dbReference>
<feature type="compositionally biased region" description="Gly residues" evidence="7">
    <location>
        <begin position="343"/>
        <end position="355"/>
    </location>
</feature>
<dbReference type="PROSITE" id="PS50151">
    <property type="entry name" value="UVR"/>
    <property type="match status" value="1"/>
</dbReference>
<dbReference type="InterPro" id="IPR038476">
    <property type="entry name" value="UvrC_RNase_H_dom_sf"/>
</dbReference>
<dbReference type="GO" id="GO:0009381">
    <property type="term" value="F:excinuclease ABC activity"/>
    <property type="evidence" value="ECO:0007669"/>
    <property type="project" value="UniProtKB-UniRule"/>
</dbReference>
<evidence type="ECO:0000256" key="5">
    <source>
        <dbReference type="ARBA" id="ARBA00023204"/>
    </source>
</evidence>
<dbReference type="Gene3D" id="3.40.1440.10">
    <property type="entry name" value="GIY-YIG endonuclease"/>
    <property type="match status" value="1"/>
</dbReference>
<dbReference type="InterPro" id="IPR003583">
    <property type="entry name" value="Hlx-hairpin-Hlx_DNA-bd_motif"/>
</dbReference>
<dbReference type="InterPro" id="IPR050066">
    <property type="entry name" value="UvrABC_protein_C"/>
</dbReference>
<evidence type="ECO:0000256" key="6">
    <source>
        <dbReference type="HAMAP-Rule" id="MF_00203"/>
    </source>
</evidence>
<dbReference type="InterPro" id="IPR001943">
    <property type="entry name" value="UVR_dom"/>
</dbReference>
<comment type="function">
    <text evidence="6">The UvrABC repair system catalyzes the recognition and processing of DNA lesions. UvrC both incises the 5' and 3' sides of the lesion. The N-terminal half is responsible for the 3' incision and the C-terminal half is responsible for the 5' incision.</text>
</comment>
<dbReference type="InterPro" id="IPR036876">
    <property type="entry name" value="UVR_dom_sf"/>
</dbReference>
<dbReference type="PROSITE" id="PS50164">
    <property type="entry name" value="GIY_YIG"/>
    <property type="match status" value="1"/>
</dbReference>
<comment type="subunit">
    <text evidence="6">Interacts with UvrB in an incision complex.</text>
</comment>
<dbReference type="Pfam" id="PF08459">
    <property type="entry name" value="UvrC_RNaseH_dom"/>
    <property type="match status" value="1"/>
</dbReference>
<dbReference type="InterPro" id="IPR001162">
    <property type="entry name" value="UvrC_RNase_H_dom"/>
</dbReference>
<dbReference type="GO" id="GO:0009380">
    <property type="term" value="C:excinuclease repair complex"/>
    <property type="evidence" value="ECO:0007669"/>
    <property type="project" value="InterPro"/>
</dbReference>
<dbReference type="GO" id="GO:0005737">
    <property type="term" value="C:cytoplasm"/>
    <property type="evidence" value="ECO:0007669"/>
    <property type="project" value="UniProtKB-SubCell"/>
</dbReference>
<accession>A0A212KDE7</accession>
<protein>
    <recommendedName>
        <fullName evidence="6">UvrABC system protein C</fullName>
        <shortName evidence="6">Protein UvrC</shortName>
    </recommendedName>
    <alternativeName>
        <fullName evidence="6">Excinuclease ABC subunit C</fullName>
    </alternativeName>
</protein>
<keyword evidence="1 6" id="KW-0963">Cytoplasm</keyword>
<reference evidence="11" key="1">
    <citation type="submission" date="2016-04" db="EMBL/GenBank/DDBJ databases">
        <authorList>
            <person name="Evans L.H."/>
            <person name="Alamgir A."/>
            <person name="Owens N."/>
            <person name="Weber N.D."/>
            <person name="Virtaneva K."/>
            <person name="Barbian K."/>
            <person name="Babar A."/>
            <person name="Rosenke K."/>
        </authorList>
    </citation>
    <scope>NUCLEOTIDE SEQUENCE</scope>
    <source>
        <strain evidence="11">86</strain>
    </source>
</reference>
<comment type="similarity">
    <text evidence="6">Belongs to the UvrC family.</text>
</comment>
<dbReference type="InterPro" id="IPR000305">
    <property type="entry name" value="GIY-YIG_endonuc"/>
</dbReference>
<gene>
    <name evidence="6 11" type="primary">uvrC</name>
    <name evidence="11" type="ORF">KL86DPRO_50262</name>
</gene>
<dbReference type="Pfam" id="PF22920">
    <property type="entry name" value="UvrC_RNaseH"/>
    <property type="match status" value="1"/>
</dbReference>
<dbReference type="Gene3D" id="4.10.860.10">
    <property type="entry name" value="UVR domain"/>
    <property type="match status" value="1"/>
</dbReference>
<feature type="region of interest" description="Disordered" evidence="7">
    <location>
        <begin position="328"/>
        <end position="355"/>
    </location>
</feature>
<keyword evidence="4 6" id="KW-0267">Excision nuclease</keyword>
<dbReference type="Pfam" id="PF14520">
    <property type="entry name" value="HHH_5"/>
    <property type="match status" value="1"/>
</dbReference>
<dbReference type="Pfam" id="PF02151">
    <property type="entry name" value="UVR"/>
    <property type="match status" value="1"/>
</dbReference>
<dbReference type="Pfam" id="PF01541">
    <property type="entry name" value="GIY-YIG"/>
    <property type="match status" value="1"/>
</dbReference>
<dbReference type="PANTHER" id="PTHR30562:SF1">
    <property type="entry name" value="UVRABC SYSTEM PROTEIN C"/>
    <property type="match status" value="1"/>
</dbReference>
<dbReference type="GO" id="GO:0006289">
    <property type="term" value="P:nucleotide-excision repair"/>
    <property type="evidence" value="ECO:0007669"/>
    <property type="project" value="UniProtKB-UniRule"/>
</dbReference>
<dbReference type="SUPFAM" id="SSF47781">
    <property type="entry name" value="RuvA domain 2-like"/>
    <property type="match status" value="1"/>
</dbReference>
<dbReference type="FunFam" id="3.40.1440.10:FF:000001">
    <property type="entry name" value="UvrABC system protein C"/>
    <property type="match status" value="1"/>
</dbReference>
<keyword evidence="2 6" id="KW-0227">DNA damage</keyword>
<evidence type="ECO:0000259" key="10">
    <source>
        <dbReference type="PROSITE" id="PS50165"/>
    </source>
</evidence>
<evidence type="ECO:0000256" key="1">
    <source>
        <dbReference type="ARBA" id="ARBA00022490"/>
    </source>
</evidence>
<dbReference type="InterPro" id="IPR010994">
    <property type="entry name" value="RuvA_2-like"/>
</dbReference>
<dbReference type="CDD" id="cd10434">
    <property type="entry name" value="GIY-YIG_UvrC_Cho"/>
    <property type="match status" value="1"/>
</dbReference>
<dbReference type="HAMAP" id="MF_00203">
    <property type="entry name" value="UvrC"/>
    <property type="match status" value="1"/>
</dbReference>
<name>A0A212KDE7_9DELT</name>
<evidence type="ECO:0000256" key="7">
    <source>
        <dbReference type="SAM" id="MobiDB-lite"/>
    </source>
</evidence>
<evidence type="ECO:0000259" key="8">
    <source>
        <dbReference type="PROSITE" id="PS50151"/>
    </source>
</evidence>
<organism evidence="11">
    <name type="scientific">uncultured delta proteobacterium</name>
    <dbReference type="NCBI Taxonomy" id="34034"/>
    <lineage>
        <taxon>Bacteria</taxon>
        <taxon>Deltaproteobacteria</taxon>
        <taxon>environmental samples</taxon>
    </lineage>
</organism>
<dbReference type="SMART" id="SM00465">
    <property type="entry name" value="GIYc"/>
    <property type="match status" value="1"/>
</dbReference>
<evidence type="ECO:0000259" key="9">
    <source>
        <dbReference type="PROSITE" id="PS50164"/>
    </source>
</evidence>
<feature type="domain" description="UvrC family homology region profile" evidence="10">
    <location>
        <begin position="253"/>
        <end position="504"/>
    </location>
</feature>
<dbReference type="PROSITE" id="PS50165">
    <property type="entry name" value="UVRC"/>
    <property type="match status" value="1"/>
</dbReference>
<proteinExistence type="inferred from homology"/>